<dbReference type="PANTHER" id="PTHR44227:SF3">
    <property type="entry name" value="PROTEIN O-MANNOSYL-TRANSFERASE TMTC4"/>
    <property type="match status" value="1"/>
</dbReference>
<gene>
    <name evidence="5" type="ORF">ENV67_02410</name>
</gene>
<feature type="repeat" description="TPR" evidence="3">
    <location>
        <begin position="446"/>
        <end position="479"/>
    </location>
</feature>
<dbReference type="Gene3D" id="1.25.40.10">
    <property type="entry name" value="Tetratricopeptide repeat domain"/>
    <property type="match status" value="3"/>
</dbReference>
<dbReference type="PROSITE" id="PS50293">
    <property type="entry name" value="TPR_REGION"/>
    <property type="match status" value="1"/>
</dbReference>
<proteinExistence type="predicted"/>
<dbReference type="SUPFAM" id="SSF160246">
    <property type="entry name" value="EspE N-terminal domain-like"/>
    <property type="match status" value="1"/>
</dbReference>
<dbReference type="Pfam" id="PF14332">
    <property type="entry name" value="DUF4388"/>
    <property type="match status" value="2"/>
</dbReference>
<dbReference type="Pfam" id="PF13432">
    <property type="entry name" value="TPR_16"/>
    <property type="match status" value="1"/>
</dbReference>
<evidence type="ECO:0000256" key="3">
    <source>
        <dbReference type="PROSITE-ProRule" id="PRU00339"/>
    </source>
</evidence>
<evidence type="ECO:0000313" key="5">
    <source>
        <dbReference type="EMBL" id="HGW91380.1"/>
    </source>
</evidence>
<dbReference type="InterPro" id="IPR037257">
    <property type="entry name" value="T2SS_E_N_sf"/>
</dbReference>
<feature type="repeat" description="TPR" evidence="3">
    <location>
        <begin position="480"/>
        <end position="513"/>
    </location>
</feature>
<reference evidence="5" key="1">
    <citation type="journal article" date="2020" name="mSystems">
        <title>Genome- and Community-Level Interaction Insights into Carbon Utilization and Element Cycling Functions of Hydrothermarchaeota in Hydrothermal Sediment.</title>
        <authorList>
            <person name="Zhou Z."/>
            <person name="Liu Y."/>
            <person name="Xu W."/>
            <person name="Pan J."/>
            <person name="Luo Z.H."/>
            <person name="Li M."/>
        </authorList>
    </citation>
    <scope>NUCLEOTIDE SEQUENCE [LARGE SCALE GENOMIC DNA]</scope>
    <source>
        <strain evidence="5">SpSt-780</strain>
    </source>
</reference>
<evidence type="ECO:0000256" key="2">
    <source>
        <dbReference type="ARBA" id="ARBA00022803"/>
    </source>
</evidence>
<feature type="repeat" description="TPR" evidence="3">
    <location>
        <begin position="310"/>
        <end position="343"/>
    </location>
</feature>
<evidence type="ECO:0000259" key="4">
    <source>
        <dbReference type="Pfam" id="PF14332"/>
    </source>
</evidence>
<evidence type="ECO:0000256" key="1">
    <source>
        <dbReference type="ARBA" id="ARBA00022737"/>
    </source>
</evidence>
<keyword evidence="2 3" id="KW-0802">TPR repeat</keyword>
<feature type="domain" description="PatA-like N-terminal" evidence="4">
    <location>
        <begin position="4"/>
        <end position="80"/>
    </location>
</feature>
<protein>
    <submittedName>
        <fullName evidence="5">Tetratricopeptide repeat protein</fullName>
    </submittedName>
</protein>
<feature type="domain" description="PatA-like N-terminal" evidence="4">
    <location>
        <begin position="86"/>
        <end position="159"/>
    </location>
</feature>
<feature type="repeat" description="TPR" evidence="3">
    <location>
        <begin position="412"/>
        <end position="445"/>
    </location>
</feature>
<dbReference type="InterPro" id="IPR025497">
    <property type="entry name" value="PatA-like_N"/>
</dbReference>
<dbReference type="InterPro" id="IPR052346">
    <property type="entry name" value="O-mannosyl-transferase_TMTC"/>
</dbReference>
<dbReference type="InterPro" id="IPR019734">
    <property type="entry name" value="TPR_rpt"/>
</dbReference>
<sequence length="532" mass="61406">MAIKGSLRAASLPDVIQMLSVGRKSGVLSVTNGEIFIFIYFENGKITGLDSVNRQYRIGELLIKNGSITEEQLENALMVQKENKDKLLGEILLEMKFIDENALKKAITEQVKEGLYNAFTWEDGYFSFEPGESKVKKVGKISIDAQDLLLEAARIVDELSIMQLPSYSDILIKTSTDIEKLNEKEKEVFSIIDGKKSMENVLSDTKIDEFEAMKIIGRLIKNGYIKAIKPSNIPIEKALSKITEHENLGVAFLYMEMFVEAEREFRRILEIDPLNVKAKFFISIIKFYRNEIDNAITLLKEIINMGNLYPSIYANLSFFYEKKGDIDEAIKIVDEGLKKWPDEPKLLLNKAILMIKKGEVENVEEIFEKIKETESNNPVIYFFWGILLWKKKKINEAINIMIAGLKLNPQFPEYYNNLGRFYEESEEYEKAESMFKKAIEIKPDFIPALKNIGDFYYKNGYYSLANEEYEKLLDMNYKDADICFRKGNIALKKGDFNEAYKMWSEGLVIEPENELLKRNLEILKKDYGFGTI</sequence>
<dbReference type="AlphaFoldDB" id="A0A7C4YC60"/>
<dbReference type="SUPFAM" id="SSF48452">
    <property type="entry name" value="TPR-like"/>
    <property type="match status" value="2"/>
</dbReference>
<comment type="caution">
    <text evidence="5">The sequence shown here is derived from an EMBL/GenBank/DDBJ whole genome shotgun (WGS) entry which is preliminary data.</text>
</comment>
<dbReference type="PROSITE" id="PS50005">
    <property type="entry name" value="TPR"/>
    <property type="match status" value="5"/>
</dbReference>
<dbReference type="PANTHER" id="PTHR44227">
    <property type="match status" value="1"/>
</dbReference>
<dbReference type="InterPro" id="IPR011990">
    <property type="entry name" value="TPR-like_helical_dom_sf"/>
</dbReference>
<dbReference type="EMBL" id="DTHG01000028">
    <property type="protein sequence ID" value="HGW91380.1"/>
    <property type="molecule type" value="Genomic_DNA"/>
</dbReference>
<feature type="repeat" description="TPR" evidence="3">
    <location>
        <begin position="242"/>
        <end position="275"/>
    </location>
</feature>
<keyword evidence="1" id="KW-0677">Repeat</keyword>
<name>A0A7C4YC60_UNCW3</name>
<organism evidence="5">
    <name type="scientific">candidate division WOR-3 bacterium</name>
    <dbReference type="NCBI Taxonomy" id="2052148"/>
    <lineage>
        <taxon>Bacteria</taxon>
        <taxon>Bacteria division WOR-3</taxon>
    </lineage>
</organism>
<dbReference type="Pfam" id="PF13181">
    <property type="entry name" value="TPR_8"/>
    <property type="match status" value="2"/>
</dbReference>
<accession>A0A7C4YC60</accession>
<dbReference type="SMART" id="SM00028">
    <property type="entry name" value="TPR"/>
    <property type="match status" value="7"/>
</dbReference>